<accession>A0A1F7WSQ5</accession>
<organism evidence="2 3">
    <name type="scientific">Candidatus Wallbacteria bacterium GWC2_49_35</name>
    <dbReference type="NCBI Taxonomy" id="1817813"/>
    <lineage>
        <taxon>Bacteria</taxon>
        <taxon>Candidatus Walliibacteriota</taxon>
    </lineage>
</organism>
<dbReference type="Proteomes" id="UP000178735">
    <property type="component" value="Unassembled WGS sequence"/>
</dbReference>
<evidence type="ECO:0000256" key="1">
    <source>
        <dbReference type="SAM" id="Phobius"/>
    </source>
</evidence>
<gene>
    <name evidence="2" type="ORF">A2008_12055</name>
</gene>
<sequence length="86" mass="9836">MEQNQLSNSFFKLASFTLLTLSIAIFFGSIFFTAYYFGNVTSPQQVITSVDLINKAFLTSIFVLMFAIIMNLNYIIKMLEEKGKKE</sequence>
<keyword evidence="1" id="KW-1133">Transmembrane helix</keyword>
<dbReference type="EMBL" id="MGFH01000098">
    <property type="protein sequence ID" value="OGM05786.1"/>
    <property type="molecule type" value="Genomic_DNA"/>
</dbReference>
<reference evidence="2 3" key="1">
    <citation type="journal article" date="2016" name="Nat. Commun.">
        <title>Thousands of microbial genomes shed light on interconnected biogeochemical processes in an aquifer system.</title>
        <authorList>
            <person name="Anantharaman K."/>
            <person name="Brown C.T."/>
            <person name="Hug L.A."/>
            <person name="Sharon I."/>
            <person name="Castelle C.J."/>
            <person name="Probst A.J."/>
            <person name="Thomas B.C."/>
            <person name="Singh A."/>
            <person name="Wilkins M.J."/>
            <person name="Karaoz U."/>
            <person name="Brodie E.L."/>
            <person name="Williams K.H."/>
            <person name="Hubbard S.S."/>
            <person name="Banfield J.F."/>
        </authorList>
    </citation>
    <scope>NUCLEOTIDE SEQUENCE [LARGE SCALE GENOMIC DNA]</scope>
</reference>
<keyword evidence="1" id="KW-0472">Membrane</keyword>
<keyword evidence="1" id="KW-0812">Transmembrane</keyword>
<proteinExistence type="predicted"/>
<evidence type="ECO:0000313" key="3">
    <source>
        <dbReference type="Proteomes" id="UP000178735"/>
    </source>
</evidence>
<comment type="caution">
    <text evidence="2">The sequence shown here is derived from an EMBL/GenBank/DDBJ whole genome shotgun (WGS) entry which is preliminary data.</text>
</comment>
<name>A0A1F7WSQ5_9BACT</name>
<dbReference type="AlphaFoldDB" id="A0A1F7WSQ5"/>
<evidence type="ECO:0000313" key="2">
    <source>
        <dbReference type="EMBL" id="OGM05786.1"/>
    </source>
</evidence>
<protein>
    <submittedName>
        <fullName evidence="2">Uncharacterized protein</fullName>
    </submittedName>
</protein>
<feature type="transmembrane region" description="Helical" evidence="1">
    <location>
        <begin position="12"/>
        <end position="37"/>
    </location>
</feature>
<feature type="transmembrane region" description="Helical" evidence="1">
    <location>
        <begin position="57"/>
        <end position="76"/>
    </location>
</feature>